<name>A0A3R9YCA2_9HYPH</name>
<evidence type="ECO:0000313" key="6">
    <source>
        <dbReference type="EMBL" id="RST87995.1"/>
    </source>
</evidence>
<dbReference type="OrthoDB" id="9776746at2"/>
<evidence type="ECO:0000256" key="3">
    <source>
        <dbReference type="ARBA" id="ARBA00023163"/>
    </source>
</evidence>
<dbReference type="SMART" id="SM00419">
    <property type="entry name" value="HTH_CRP"/>
    <property type="match status" value="1"/>
</dbReference>
<dbReference type="GO" id="GO:0003700">
    <property type="term" value="F:DNA-binding transcription factor activity"/>
    <property type="evidence" value="ECO:0007669"/>
    <property type="project" value="TreeGrafter"/>
</dbReference>
<dbReference type="Proteomes" id="UP000278398">
    <property type="component" value="Unassembled WGS sequence"/>
</dbReference>
<dbReference type="InterPro" id="IPR000595">
    <property type="entry name" value="cNMP-bd_dom"/>
</dbReference>
<dbReference type="Gene3D" id="1.10.10.10">
    <property type="entry name" value="Winged helix-like DNA-binding domain superfamily/Winged helix DNA-binding domain"/>
    <property type="match status" value="1"/>
</dbReference>
<dbReference type="AlphaFoldDB" id="A0A3R9YCA2"/>
<sequence length="220" mass="23906">MTNGSLELDGALDAFARERLSRLPMTLVGEGTVLFRPGDEPGGFVLVRSGRVAVYLTGRSGREILLYTVEAGETCIQTTLGILGDQSYSGEAIAETPVAMTVMPRGLFMELMESSPGFRRFVFRAFAERMGDVTRVLEQVAFVRIEERLAGFLMERADAAGVVQMTHHQIAAAIGSAREVVSRRLEALAARGYVDLDRGQIRIVDRPRLSVLLGGSSAVL</sequence>
<dbReference type="SUPFAM" id="SSF46785">
    <property type="entry name" value="Winged helix' DNA-binding domain"/>
    <property type="match status" value="1"/>
</dbReference>
<dbReference type="InterPro" id="IPR050397">
    <property type="entry name" value="Env_Response_Regulators"/>
</dbReference>
<gene>
    <name evidence="6" type="ORF">EJC49_02320</name>
</gene>
<proteinExistence type="predicted"/>
<comment type="caution">
    <text evidence="6">The sequence shown here is derived from an EMBL/GenBank/DDBJ whole genome shotgun (WGS) entry which is preliminary data.</text>
</comment>
<accession>A0A3R9YCA2</accession>
<dbReference type="EMBL" id="RWKW01000005">
    <property type="protein sequence ID" value="RST87995.1"/>
    <property type="molecule type" value="Genomic_DNA"/>
</dbReference>
<dbReference type="PANTHER" id="PTHR24567:SF74">
    <property type="entry name" value="HTH-TYPE TRANSCRIPTIONAL REGULATOR ARCR"/>
    <property type="match status" value="1"/>
</dbReference>
<keyword evidence="2" id="KW-0238">DNA-binding</keyword>
<dbReference type="GO" id="GO:0003677">
    <property type="term" value="F:DNA binding"/>
    <property type="evidence" value="ECO:0007669"/>
    <property type="project" value="UniProtKB-KW"/>
</dbReference>
<feature type="domain" description="Cyclic nucleotide-binding" evidence="4">
    <location>
        <begin position="30"/>
        <end position="129"/>
    </location>
</feature>
<dbReference type="PANTHER" id="PTHR24567">
    <property type="entry name" value="CRP FAMILY TRANSCRIPTIONAL REGULATORY PROTEIN"/>
    <property type="match status" value="1"/>
</dbReference>
<keyword evidence="7" id="KW-1185">Reference proteome</keyword>
<dbReference type="InterPro" id="IPR036388">
    <property type="entry name" value="WH-like_DNA-bd_sf"/>
</dbReference>
<keyword evidence="1" id="KW-0805">Transcription regulation</keyword>
<dbReference type="InterPro" id="IPR018490">
    <property type="entry name" value="cNMP-bd_dom_sf"/>
</dbReference>
<dbReference type="PROSITE" id="PS51063">
    <property type="entry name" value="HTH_CRP_2"/>
    <property type="match status" value="1"/>
</dbReference>
<feature type="domain" description="HTH crp-type" evidence="5">
    <location>
        <begin position="143"/>
        <end position="207"/>
    </location>
</feature>
<dbReference type="InterPro" id="IPR012318">
    <property type="entry name" value="HTH_CRP"/>
</dbReference>
<dbReference type="Pfam" id="PF00027">
    <property type="entry name" value="cNMP_binding"/>
    <property type="match status" value="1"/>
</dbReference>
<reference evidence="6 7" key="1">
    <citation type="submission" date="2018-12" db="EMBL/GenBank/DDBJ databases">
        <title>Mesorhizobium carbonis sp. nov., isolated from coal mine water.</title>
        <authorList>
            <person name="Xin W."/>
            <person name="Xu Z."/>
            <person name="Xiang F."/>
            <person name="Zhang J."/>
            <person name="Xi L."/>
            <person name="Liu J."/>
        </authorList>
    </citation>
    <scope>NUCLEOTIDE SEQUENCE [LARGE SCALE GENOMIC DNA]</scope>
    <source>
        <strain evidence="6 7">B2.3</strain>
    </source>
</reference>
<organism evidence="6 7">
    <name type="scientific">Aquibium carbonis</name>
    <dbReference type="NCBI Taxonomy" id="2495581"/>
    <lineage>
        <taxon>Bacteria</taxon>
        <taxon>Pseudomonadati</taxon>
        <taxon>Pseudomonadota</taxon>
        <taxon>Alphaproteobacteria</taxon>
        <taxon>Hyphomicrobiales</taxon>
        <taxon>Phyllobacteriaceae</taxon>
        <taxon>Aquibium</taxon>
    </lineage>
</organism>
<dbReference type="CDD" id="cd00038">
    <property type="entry name" value="CAP_ED"/>
    <property type="match status" value="1"/>
</dbReference>
<keyword evidence="3" id="KW-0804">Transcription</keyword>
<evidence type="ECO:0000259" key="4">
    <source>
        <dbReference type="PROSITE" id="PS50042"/>
    </source>
</evidence>
<dbReference type="Pfam" id="PF13545">
    <property type="entry name" value="HTH_Crp_2"/>
    <property type="match status" value="1"/>
</dbReference>
<evidence type="ECO:0000256" key="2">
    <source>
        <dbReference type="ARBA" id="ARBA00023125"/>
    </source>
</evidence>
<evidence type="ECO:0000256" key="1">
    <source>
        <dbReference type="ARBA" id="ARBA00023015"/>
    </source>
</evidence>
<evidence type="ECO:0000259" key="5">
    <source>
        <dbReference type="PROSITE" id="PS51063"/>
    </source>
</evidence>
<dbReference type="InterPro" id="IPR036390">
    <property type="entry name" value="WH_DNA-bd_sf"/>
</dbReference>
<dbReference type="InterPro" id="IPR014710">
    <property type="entry name" value="RmlC-like_jellyroll"/>
</dbReference>
<dbReference type="Gene3D" id="2.60.120.10">
    <property type="entry name" value="Jelly Rolls"/>
    <property type="match status" value="1"/>
</dbReference>
<evidence type="ECO:0000313" key="7">
    <source>
        <dbReference type="Proteomes" id="UP000278398"/>
    </source>
</evidence>
<dbReference type="RefSeq" id="WP_126697850.1">
    <property type="nucleotide sequence ID" value="NZ_RWKW01000005.1"/>
</dbReference>
<dbReference type="SUPFAM" id="SSF51206">
    <property type="entry name" value="cAMP-binding domain-like"/>
    <property type="match status" value="1"/>
</dbReference>
<dbReference type="PROSITE" id="PS50042">
    <property type="entry name" value="CNMP_BINDING_3"/>
    <property type="match status" value="1"/>
</dbReference>
<dbReference type="GO" id="GO:0005829">
    <property type="term" value="C:cytosol"/>
    <property type="evidence" value="ECO:0007669"/>
    <property type="project" value="TreeGrafter"/>
</dbReference>
<protein>
    <submittedName>
        <fullName evidence="6">Crp/Fnr family transcriptional regulator</fullName>
    </submittedName>
</protein>